<accession>A0A016SXA6</accession>
<evidence type="ECO:0000313" key="1">
    <source>
        <dbReference type="EMBL" id="EYB95388.1"/>
    </source>
</evidence>
<keyword evidence="2" id="KW-1185">Reference proteome</keyword>
<dbReference type="Proteomes" id="UP000024635">
    <property type="component" value="Unassembled WGS sequence"/>
</dbReference>
<dbReference type="EMBL" id="JARK01001496">
    <property type="protein sequence ID" value="EYB95388.1"/>
    <property type="molecule type" value="Genomic_DNA"/>
</dbReference>
<sequence length="72" mass="8410">MDTVVMTAYACGKVRSRDYLNVHDKMYGDTRSLQVWQYDNTHQSKEYILDHIHSEDEPSAPAKRVCLNLMFS</sequence>
<comment type="caution">
    <text evidence="1">The sequence shown here is derived from an EMBL/GenBank/DDBJ whole genome shotgun (WGS) entry which is preliminary data.</text>
</comment>
<gene>
    <name evidence="1" type="primary">Acey_s0160.g3329</name>
    <name evidence="1" type="ORF">Y032_0160g3329</name>
</gene>
<organism evidence="1 2">
    <name type="scientific">Ancylostoma ceylanicum</name>
    <dbReference type="NCBI Taxonomy" id="53326"/>
    <lineage>
        <taxon>Eukaryota</taxon>
        <taxon>Metazoa</taxon>
        <taxon>Ecdysozoa</taxon>
        <taxon>Nematoda</taxon>
        <taxon>Chromadorea</taxon>
        <taxon>Rhabditida</taxon>
        <taxon>Rhabditina</taxon>
        <taxon>Rhabditomorpha</taxon>
        <taxon>Strongyloidea</taxon>
        <taxon>Ancylostomatidae</taxon>
        <taxon>Ancylostomatinae</taxon>
        <taxon>Ancylostoma</taxon>
    </lineage>
</organism>
<name>A0A016SXA6_9BILA</name>
<dbReference type="AlphaFoldDB" id="A0A016SXA6"/>
<protein>
    <submittedName>
        <fullName evidence="1">Uncharacterized protein</fullName>
    </submittedName>
</protein>
<reference evidence="2" key="1">
    <citation type="journal article" date="2015" name="Nat. Genet.">
        <title>The genome and transcriptome of the zoonotic hookworm Ancylostoma ceylanicum identify infection-specific gene families.</title>
        <authorList>
            <person name="Schwarz E.M."/>
            <person name="Hu Y."/>
            <person name="Antoshechkin I."/>
            <person name="Miller M.M."/>
            <person name="Sternberg P.W."/>
            <person name="Aroian R.V."/>
        </authorList>
    </citation>
    <scope>NUCLEOTIDE SEQUENCE</scope>
    <source>
        <strain evidence="2">HY135</strain>
    </source>
</reference>
<proteinExistence type="predicted"/>
<evidence type="ECO:0000313" key="2">
    <source>
        <dbReference type="Proteomes" id="UP000024635"/>
    </source>
</evidence>